<sequence length="78" mass="8840">MYKIDGHDAFAIATLRDYKDIVKLIRKFRAGHLSDDEEPFIITPTTNKKSLTTPEKKEHIVPADEPPAPVVEPVKEVK</sequence>
<gene>
    <name evidence="2" type="ORF">AM593_06902</name>
</gene>
<accession>A0A3L5TS62</accession>
<name>A0A3L5TS62_MYTGA</name>
<organism evidence="2 3">
    <name type="scientific">Mytilus galloprovincialis</name>
    <name type="common">Mediterranean mussel</name>
    <dbReference type="NCBI Taxonomy" id="29158"/>
    <lineage>
        <taxon>Eukaryota</taxon>
        <taxon>Metazoa</taxon>
        <taxon>Spiralia</taxon>
        <taxon>Lophotrochozoa</taxon>
        <taxon>Mollusca</taxon>
        <taxon>Bivalvia</taxon>
        <taxon>Autobranchia</taxon>
        <taxon>Pteriomorphia</taxon>
        <taxon>Mytilida</taxon>
        <taxon>Mytiloidea</taxon>
        <taxon>Mytilidae</taxon>
        <taxon>Mytilinae</taxon>
        <taxon>Mytilus</taxon>
    </lineage>
</organism>
<comment type="caution">
    <text evidence="2">The sequence shown here is derived from an EMBL/GenBank/DDBJ whole genome shotgun (WGS) entry which is preliminary data.</text>
</comment>
<dbReference type="AlphaFoldDB" id="A0A3L5TS62"/>
<keyword evidence="3" id="KW-1185">Reference proteome</keyword>
<proteinExistence type="predicted"/>
<evidence type="ECO:0000313" key="2">
    <source>
        <dbReference type="EMBL" id="OPL32769.1"/>
    </source>
</evidence>
<evidence type="ECO:0000256" key="1">
    <source>
        <dbReference type="SAM" id="MobiDB-lite"/>
    </source>
</evidence>
<evidence type="ECO:0000313" key="3">
    <source>
        <dbReference type="Proteomes" id="UP000266721"/>
    </source>
</evidence>
<protein>
    <submittedName>
        <fullName evidence="2">Uncharacterized protein</fullName>
    </submittedName>
</protein>
<feature type="region of interest" description="Disordered" evidence="1">
    <location>
        <begin position="45"/>
        <end position="78"/>
    </location>
</feature>
<dbReference type="Proteomes" id="UP000266721">
    <property type="component" value="Unassembled WGS sequence"/>
</dbReference>
<dbReference type="EMBL" id="KV586965">
    <property type="protein sequence ID" value="OPL32769.1"/>
    <property type="molecule type" value="Genomic_DNA"/>
</dbReference>
<feature type="non-terminal residue" evidence="2">
    <location>
        <position position="1"/>
    </location>
</feature>
<reference evidence="2 3" key="1">
    <citation type="journal article" date="2016" name="PLoS ONE">
        <title>A First Insight into the Genome of the Filter-Feeder Mussel Mytilus galloprovincialis.</title>
        <authorList>
            <person name="Murgarella M."/>
            <person name="Puiu D."/>
            <person name="Novoa B."/>
            <person name="Figueras A."/>
            <person name="Posada D."/>
            <person name="Canchaya C."/>
        </authorList>
    </citation>
    <scope>NUCLEOTIDE SEQUENCE [LARGE SCALE GENOMIC DNA]</scope>
    <source>
        <tissue evidence="2">Muscle</tissue>
    </source>
</reference>